<name>A0A851HQT6_9GAMM</name>
<dbReference type="Proteomes" id="UP000536442">
    <property type="component" value="Unassembled WGS sequence"/>
</dbReference>
<evidence type="ECO:0000313" key="2">
    <source>
        <dbReference type="Proteomes" id="UP000536442"/>
    </source>
</evidence>
<accession>A0A851HQT6</accession>
<protein>
    <submittedName>
        <fullName evidence="1">Fibronectin type III domain-containing protein</fullName>
    </submittedName>
</protein>
<keyword evidence="2" id="KW-1185">Reference proteome</keyword>
<reference evidence="1 2" key="1">
    <citation type="submission" date="2020-03" db="EMBL/GenBank/DDBJ databases">
        <title>Metagenomic, metatranscriptomic, and metabolomic analyses revealed the key microbes and metabolic features during the fermentation of ganjang, Korean traditional soy sauce.</title>
        <authorList>
            <person name="Chun B.H."/>
            <person name="Jeon C.O."/>
        </authorList>
    </citation>
    <scope>NUCLEOTIDE SEQUENCE [LARGE SCALE GENOMIC DNA]</scope>
    <source>
        <strain evidence="1 2">KG14</strain>
    </source>
</reference>
<dbReference type="SUPFAM" id="SSF49265">
    <property type="entry name" value="Fibronectin type III"/>
    <property type="match status" value="1"/>
</dbReference>
<organism evidence="1 2">
    <name type="scientific">Marinobacter adhaerens</name>
    <dbReference type="NCBI Taxonomy" id="1033846"/>
    <lineage>
        <taxon>Bacteria</taxon>
        <taxon>Pseudomonadati</taxon>
        <taxon>Pseudomonadota</taxon>
        <taxon>Gammaproteobacteria</taxon>
        <taxon>Pseudomonadales</taxon>
        <taxon>Marinobacteraceae</taxon>
        <taxon>Marinobacter</taxon>
    </lineage>
</organism>
<dbReference type="Gene3D" id="2.60.40.10">
    <property type="entry name" value="Immunoglobulins"/>
    <property type="match status" value="1"/>
</dbReference>
<evidence type="ECO:0000313" key="1">
    <source>
        <dbReference type="EMBL" id="NWN91794.1"/>
    </source>
</evidence>
<dbReference type="AlphaFoldDB" id="A0A851HQT6"/>
<proteinExistence type="predicted"/>
<gene>
    <name evidence="1" type="ORF">HLV39_09870</name>
</gene>
<dbReference type="InterPro" id="IPR013783">
    <property type="entry name" value="Ig-like_fold"/>
</dbReference>
<sequence>MGEIKKYVVRYGPEQRIGERSYEATVEDGQAMEHTVAGLSKGTWHFALKAIDTNGLESEWSESVSKTIVR</sequence>
<dbReference type="EMBL" id="JABEVQ010000005">
    <property type="protein sequence ID" value="NWN91794.1"/>
    <property type="molecule type" value="Genomic_DNA"/>
</dbReference>
<dbReference type="InterPro" id="IPR036116">
    <property type="entry name" value="FN3_sf"/>
</dbReference>
<comment type="caution">
    <text evidence="1">The sequence shown here is derived from an EMBL/GenBank/DDBJ whole genome shotgun (WGS) entry which is preliminary data.</text>
</comment>